<evidence type="ECO:0000256" key="2">
    <source>
        <dbReference type="SAM" id="Phobius"/>
    </source>
</evidence>
<dbReference type="EMBL" id="JARIHO010000009">
    <property type="protein sequence ID" value="KAJ7355954.1"/>
    <property type="molecule type" value="Genomic_DNA"/>
</dbReference>
<feature type="transmembrane region" description="Helical" evidence="2">
    <location>
        <begin position="174"/>
        <end position="197"/>
    </location>
</feature>
<keyword evidence="2" id="KW-1133">Transmembrane helix</keyword>
<evidence type="ECO:0000313" key="3">
    <source>
        <dbReference type="EMBL" id="KAJ7355954.1"/>
    </source>
</evidence>
<protein>
    <submittedName>
        <fullName evidence="3">Uncharacterized protein</fullName>
    </submittedName>
</protein>
<reference evidence="3" key="1">
    <citation type="submission" date="2023-03" db="EMBL/GenBank/DDBJ databases">
        <title>Massive genome expansion in bonnet fungi (Mycena s.s.) driven by repeated elements and novel gene families across ecological guilds.</title>
        <authorList>
            <consortium name="Lawrence Berkeley National Laboratory"/>
            <person name="Harder C.B."/>
            <person name="Miyauchi S."/>
            <person name="Viragh M."/>
            <person name="Kuo A."/>
            <person name="Thoen E."/>
            <person name="Andreopoulos B."/>
            <person name="Lu D."/>
            <person name="Skrede I."/>
            <person name="Drula E."/>
            <person name="Henrissat B."/>
            <person name="Morin E."/>
            <person name="Kohler A."/>
            <person name="Barry K."/>
            <person name="LaButti K."/>
            <person name="Morin E."/>
            <person name="Salamov A."/>
            <person name="Lipzen A."/>
            <person name="Mereny Z."/>
            <person name="Hegedus B."/>
            <person name="Baldrian P."/>
            <person name="Stursova M."/>
            <person name="Weitz H."/>
            <person name="Taylor A."/>
            <person name="Grigoriev I.V."/>
            <person name="Nagy L.G."/>
            <person name="Martin F."/>
            <person name="Kauserud H."/>
        </authorList>
    </citation>
    <scope>NUCLEOTIDE SEQUENCE</scope>
    <source>
        <strain evidence="3">CBHHK002</strain>
    </source>
</reference>
<feature type="transmembrane region" description="Helical" evidence="2">
    <location>
        <begin position="447"/>
        <end position="465"/>
    </location>
</feature>
<gene>
    <name evidence="3" type="ORF">DFH08DRAFT_933719</name>
</gene>
<evidence type="ECO:0000313" key="4">
    <source>
        <dbReference type="Proteomes" id="UP001218218"/>
    </source>
</evidence>
<name>A0AAD7ADV7_9AGAR</name>
<keyword evidence="4" id="KW-1185">Reference proteome</keyword>
<dbReference type="Proteomes" id="UP001218218">
    <property type="component" value="Unassembled WGS sequence"/>
</dbReference>
<feature type="transmembrane region" description="Helical" evidence="2">
    <location>
        <begin position="59"/>
        <end position="81"/>
    </location>
</feature>
<organism evidence="3 4">
    <name type="scientific">Mycena albidolilacea</name>
    <dbReference type="NCBI Taxonomy" id="1033008"/>
    <lineage>
        <taxon>Eukaryota</taxon>
        <taxon>Fungi</taxon>
        <taxon>Dikarya</taxon>
        <taxon>Basidiomycota</taxon>
        <taxon>Agaricomycotina</taxon>
        <taxon>Agaricomycetes</taxon>
        <taxon>Agaricomycetidae</taxon>
        <taxon>Agaricales</taxon>
        <taxon>Marasmiineae</taxon>
        <taxon>Mycenaceae</taxon>
        <taxon>Mycena</taxon>
    </lineage>
</organism>
<sequence>MAFNPYRGMTEAEPASSQSALSPNRAGKEKDAYRADASELKALPTLPVLTTTPAHEMGYYPASLCVLGVWILFVILLLWLLESAVKHGPQSLSQPWAYTTLPSLLITVFAQGHAAVTAMHLSRVSVSALHSVRTSPSTWAEVFWISDRAWQGPVGIFSTFLAASRLRVRTSAHFIFCAVTCLTALVTPIILSCAYPVRTINVDENTTITPFALSAAKMGAVDAYAEIGTGTGSWTTALSVADTYNSSVYLPSGASRNAEPLDFSLRGASRARPREFPDCASAANSQRSLAVLDWSCNRHAAFDKLDVDSVLQRYLVGGPICESQPSRVLMAHSNFTEEGLYQQTQGGEPLLDPLFALFYYLGNGYTSKLLVDDSLKAAVVRALGYTGLTDGSSATYSQPSLAEMATGFWRGVSYNVAGLGLLSRSNDTSYAAVRSGQTSVYLREKRFAAGAYALLAIWLLLLLVITGRSFKRTFGGSFDSYITAKLHAKRLGRE</sequence>
<accession>A0AAD7ADV7</accession>
<feature type="region of interest" description="Disordered" evidence="1">
    <location>
        <begin position="1"/>
        <end position="28"/>
    </location>
</feature>
<dbReference type="AlphaFoldDB" id="A0AAD7ADV7"/>
<comment type="caution">
    <text evidence="3">The sequence shown here is derived from an EMBL/GenBank/DDBJ whole genome shotgun (WGS) entry which is preliminary data.</text>
</comment>
<keyword evidence="2" id="KW-0472">Membrane</keyword>
<proteinExistence type="predicted"/>
<keyword evidence="2" id="KW-0812">Transmembrane</keyword>
<evidence type="ECO:0000256" key="1">
    <source>
        <dbReference type="SAM" id="MobiDB-lite"/>
    </source>
</evidence>